<sequence>MKTIPVAVAFSTIHYQHHKRPSYDLRFCMRNLDQYKTALEL</sequence>
<feature type="non-terminal residue" evidence="1">
    <location>
        <position position="41"/>
    </location>
</feature>
<evidence type="ECO:0000313" key="1">
    <source>
        <dbReference type="EMBL" id="CAF4266096.1"/>
    </source>
</evidence>
<name>A0A820FRZ9_9BILA</name>
<accession>A0A820FRZ9</accession>
<reference evidence="1" key="1">
    <citation type="submission" date="2021-02" db="EMBL/GenBank/DDBJ databases">
        <authorList>
            <person name="Nowell W R."/>
        </authorList>
    </citation>
    <scope>NUCLEOTIDE SEQUENCE</scope>
</reference>
<evidence type="ECO:0000313" key="2">
    <source>
        <dbReference type="Proteomes" id="UP000663823"/>
    </source>
</evidence>
<proteinExistence type="predicted"/>
<feature type="non-terminal residue" evidence="1">
    <location>
        <position position="1"/>
    </location>
</feature>
<protein>
    <submittedName>
        <fullName evidence="1">Uncharacterized protein</fullName>
    </submittedName>
</protein>
<dbReference type="AlphaFoldDB" id="A0A820FRZ9"/>
<dbReference type="Proteomes" id="UP000663823">
    <property type="component" value="Unassembled WGS sequence"/>
</dbReference>
<dbReference type="EMBL" id="CAJOAX010036539">
    <property type="protein sequence ID" value="CAF4266096.1"/>
    <property type="molecule type" value="Genomic_DNA"/>
</dbReference>
<gene>
    <name evidence="1" type="ORF">OTI717_LOCUS40933</name>
</gene>
<organism evidence="1 2">
    <name type="scientific">Rotaria sordida</name>
    <dbReference type="NCBI Taxonomy" id="392033"/>
    <lineage>
        <taxon>Eukaryota</taxon>
        <taxon>Metazoa</taxon>
        <taxon>Spiralia</taxon>
        <taxon>Gnathifera</taxon>
        <taxon>Rotifera</taxon>
        <taxon>Eurotatoria</taxon>
        <taxon>Bdelloidea</taxon>
        <taxon>Philodinida</taxon>
        <taxon>Philodinidae</taxon>
        <taxon>Rotaria</taxon>
    </lineage>
</organism>
<comment type="caution">
    <text evidence="1">The sequence shown here is derived from an EMBL/GenBank/DDBJ whole genome shotgun (WGS) entry which is preliminary data.</text>
</comment>